<keyword evidence="2" id="KW-0813">Transport</keyword>
<evidence type="ECO:0000256" key="5">
    <source>
        <dbReference type="ARBA" id="ARBA00022692"/>
    </source>
</evidence>
<accession>A0A1Y1KKI9</accession>
<sequence>MVTNHGCVMLLAVSMHLVLLLGSATSSQCAYKCTCNETTIKCSEKQLRTIPDFKRVDLQPDTIDLSNNNIEEVNEYSFVNPKLQKVKYLELCDNKIFNVNRLAFTILTDLEYLDLSNNQLDEIPSEVVEKNTKLLELNLSNNLFGLNTPTIVSASVMVLDLSSCKLETFTEDNLKVTPKLQALYMHVNNFHHLDYHVFRHSSLKFLDVSYNPWKCHCDTIKFFEHLIKFGLTRLQRNVQCLHSNKLFEDIYGPNGPLANNFCSKKLHFTNHEPASQKVATKNDVEPAENNEVSKSPTGTYPESIANLVMHFEVIVITAIASVIIVVSLITLAVVVRRTHPVPHTVYREVPTAATFL</sequence>
<dbReference type="InterPro" id="IPR032675">
    <property type="entry name" value="LRR_dom_sf"/>
</dbReference>
<dbReference type="SUPFAM" id="SSF52058">
    <property type="entry name" value="L domain-like"/>
    <property type="match status" value="1"/>
</dbReference>
<dbReference type="InterPro" id="IPR003591">
    <property type="entry name" value="Leu-rich_rpt_typical-subtyp"/>
</dbReference>
<dbReference type="PANTHER" id="PTHR46473">
    <property type="entry name" value="GH08155P"/>
    <property type="match status" value="1"/>
</dbReference>
<evidence type="ECO:0000256" key="2">
    <source>
        <dbReference type="ARBA" id="ARBA00022448"/>
    </source>
</evidence>
<evidence type="ECO:0000256" key="4">
    <source>
        <dbReference type="ARBA" id="ARBA00022614"/>
    </source>
</evidence>
<reference evidence="16" key="1">
    <citation type="journal article" date="2016" name="Sci. Rep.">
        <title>Molecular characterization of firefly nuptial gifts: a multi-omics approach sheds light on postcopulatory sexual selection.</title>
        <authorList>
            <person name="Al-Wathiqui N."/>
            <person name="Fallon T.R."/>
            <person name="South A."/>
            <person name="Weng J.K."/>
            <person name="Lewis S.M."/>
        </authorList>
    </citation>
    <scope>NUCLEOTIDE SEQUENCE</scope>
</reference>
<evidence type="ECO:0000313" key="16">
    <source>
        <dbReference type="EMBL" id="JAV61922.1"/>
    </source>
</evidence>
<keyword evidence="10 14" id="KW-0472">Membrane</keyword>
<evidence type="ECO:0000256" key="1">
    <source>
        <dbReference type="ARBA" id="ARBA00004162"/>
    </source>
</evidence>
<evidence type="ECO:0000256" key="6">
    <source>
        <dbReference type="ARBA" id="ARBA00022729"/>
    </source>
</evidence>
<dbReference type="Pfam" id="PF13855">
    <property type="entry name" value="LRR_8"/>
    <property type="match status" value="1"/>
</dbReference>
<evidence type="ECO:0000256" key="7">
    <source>
        <dbReference type="ARBA" id="ARBA00022737"/>
    </source>
</evidence>
<keyword evidence="9" id="KW-0406">Ion transport</keyword>
<evidence type="ECO:0000256" key="10">
    <source>
        <dbReference type="ARBA" id="ARBA00023136"/>
    </source>
</evidence>
<feature type="transmembrane region" description="Helical" evidence="14">
    <location>
        <begin position="313"/>
        <end position="335"/>
    </location>
</feature>
<comment type="subcellular location">
    <subcellularLocation>
        <location evidence="1">Cell membrane</location>
        <topology evidence="1">Single-pass membrane protein</topology>
    </subcellularLocation>
</comment>
<keyword evidence="11" id="KW-1015">Disulfide bond</keyword>
<dbReference type="GO" id="GO:0005886">
    <property type="term" value="C:plasma membrane"/>
    <property type="evidence" value="ECO:0007669"/>
    <property type="project" value="UniProtKB-SubCell"/>
</dbReference>
<keyword evidence="5 14" id="KW-0812">Transmembrane</keyword>
<dbReference type="SMART" id="SM00369">
    <property type="entry name" value="LRR_TYP"/>
    <property type="match status" value="2"/>
</dbReference>
<keyword evidence="8 14" id="KW-1133">Transmembrane helix</keyword>
<keyword evidence="3" id="KW-1003">Cell membrane</keyword>
<dbReference type="PANTHER" id="PTHR46473:SF10">
    <property type="entry name" value="LD45603P-RELATED"/>
    <property type="match status" value="1"/>
</dbReference>
<dbReference type="AlphaFoldDB" id="A0A1Y1KKI9"/>
<evidence type="ECO:0000256" key="15">
    <source>
        <dbReference type="SAM" id="SignalP"/>
    </source>
</evidence>
<evidence type="ECO:0000256" key="11">
    <source>
        <dbReference type="ARBA" id="ARBA00023157"/>
    </source>
</evidence>
<organism evidence="16">
    <name type="scientific">Photinus pyralis</name>
    <name type="common">Common eastern firefly</name>
    <name type="synonym">Lampyris pyralis</name>
    <dbReference type="NCBI Taxonomy" id="7054"/>
    <lineage>
        <taxon>Eukaryota</taxon>
        <taxon>Metazoa</taxon>
        <taxon>Ecdysozoa</taxon>
        <taxon>Arthropoda</taxon>
        <taxon>Hexapoda</taxon>
        <taxon>Insecta</taxon>
        <taxon>Pterygota</taxon>
        <taxon>Neoptera</taxon>
        <taxon>Endopterygota</taxon>
        <taxon>Coleoptera</taxon>
        <taxon>Polyphaga</taxon>
        <taxon>Elateriformia</taxon>
        <taxon>Elateroidea</taxon>
        <taxon>Lampyridae</taxon>
        <taxon>Lampyrinae</taxon>
        <taxon>Photinus</taxon>
    </lineage>
</organism>
<name>A0A1Y1KKI9_PHOPY</name>
<feature type="signal peptide" evidence="15">
    <location>
        <begin position="1"/>
        <end position="26"/>
    </location>
</feature>
<evidence type="ECO:0000256" key="12">
    <source>
        <dbReference type="ARBA" id="ARBA00023303"/>
    </source>
</evidence>
<evidence type="ECO:0008006" key="17">
    <source>
        <dbReference type="Google" id="ProtNLM"/>
    </source>
</evidence>
<keyword evidence="4" id="KW-0433">Leucine-rich repeat</keyword>
<dbReference type="PROSITE" id="PS51450">
    <property type="entry name" value="LRR"/>
    <property type="match status" value="1"/>
</dbReference>
<dbReference type="InterPro" id="IPR001611">
    <property type="entry name" value="Leu-rich_rpt"/>
</dbReference>
<protein>
    <recommendedName>
        <fullName evidence="17">LRRCT domain-containing protein</fullName>
    </recommendedName>
</protein>
<dbReference type="GO" id="GO:0034220">
    <property type="term" value="P:monoatomic ion transmembrane transport"/>
    <property type="evidence" value="ECO:0007669"/>
    <property type="project" value="UniProtKB-KW"/>
</dbReference>
<dbReference type="Gene3D" id="3.80.10.10">
    <property type="entry name" value="Ribonuclease Inhibitor"/>
    <property type="match status" value="2"/>
</dbReference>
<evidence type="ECO:0000256" key="9">
    <source>
        <dbReference type="ARBA" id="ARBA00023065"/>
    </source>
</evidence>
<dbReference type="InterPro" id="IPR051432">
    <property type="entry name" value="KCNMA1_auxiliary"/>
</dbReference>
<feature type="region of interest" description="Disordered" evidence="13">
    <location>
        <begin position="273"/>
        <end position="296"/>
    </location>
</feature>
<keyword evidence="12" id="KW-0407">Ion channel</keyword>
<keyword evidence="6 15" id="KW-0732">Signal</keyword>
<proteinExistence type="predicted"/>
<evidence type="ECO:0000256" key="8">
    <source>
        <dbReference type="ARBA" id="ARBA00022989"/>
    </source>
</evidence>
<evidence type="ECO:0000256" key="3">
    <source>
        <dbReference type="ARBA" id="ARBA00022475"/>
    </source>
</evidence>
<feature type="chain" id="PRO_5011987958" description="LRRCT domain-containing protein" evidence="15">
    <location>
        <begin position="27"/>
        <end position="356"/>
    </location>
</feature>
<evidence type="ECO:0000256" key="13">
    <source>
        <dbReference type="SAM" id="MobiDB-lite"/>
    </source>
</evidence>
<keyword evidence="7" id="KW-0677">Repeat</keyword>
<dbReference type="EMBL" id="GEZM01081056">
    <property type="protein sequence ID" value="JAV61922.1"/>
    <property type="molecule type" value="Transcribed_RNA"/>
</dbReference>
<evidence type="ECO:0000256" key="14">
    <source>
        <dbReference type="SAM" id="Phobius"/>
    </source>
</evidence>